<organism evidence="7 8">
    <name type="scientific">Adonisia turfae CCMR0082</name>
    <dbReference type="NCBI Taxonomy" id="2304604"/>
    <lineage>
        <taxon>Bacteria</taxon>
        <taxon>Bacillati</taxon>
        <taxon>Cyanobacteriota</taxon>
        <taxon>Adonisia</taxon>
        <taxon>Adonisia turfae</taxon>
    </lineage>
</organism>
<keyword evidence="3" id="KW-0677">Repeat</keyword>
<dbReference type="EMBL" id="QZCE01000002">
    <property type="protein sequence ID" value="NEZ64356.1"/>
    <property type="molecule type" value="Genomic_DNA"/>
</dbReference>
<dbReference type="Pfam" id="PF13424">
    <property type="entry name" value="TPR_12"/>
    <property type="match status" value="1"/>
</dbReference>
<evidence type="ECO:0000256" key="1">
    <source>
        <dbReference type="ARBA" id="ARBA00004496"/>
    </source>
</evidence>
<evidence type="ECO:0000313" key="7">
    <source>
        <dbReference type="EMBL" id="NEZ64356.1"/>
    </source>
</evidence>
<proteinExistence type="inferred from homology"/>
<keyword evidence="4 6" id="KW-0802">TPR repeat</keyword>
<evidence type="ECO:0000256" key="3">
    <source>
        <dbReference type="ARBA" id="ARBA00022737"/>
    </source>
</evidence>
<protein>
    <submittedName>
        <fullName evidence="7">Tetratricopeptide repeat protein</fullName>
    </submittedName>
</protein>
<dbReference type="InterPro" id="IPR027417">
    <property type="entry name" value="P-loop_NTPase"/>
</dbReference>
<keyword evidence="2" id="KW-0963">Cytoplasm</keyword>
<dbReference type="SMART" id="SM00028">
    <property type="entry name" value="TPR"/>
    <property type="match status" value="5"/>
</dbReference>
<dbReference type="GO" id="GO:0005737">
    <property type="term" value="C:cytoplasm"/>
    <property type="evidence" value="ECO:0007669"/>
    <property type="project" value="UniProtKB-SubCell"/>
</dbReference>
<comment type="subcellular location">
    <subcellularLocation>
        <location evidence="1">Cytoplasm</location>
    </subcellularLocation>
</comment>
<dbReference type="PROSITE" id="PS50005">
    <property type="entry name" value="TPR"/>
    <property type="match status" value="1"/>
</dbReference>
<name>A0A6M0S7J9_9CYAN</name>
<dbReference type="InterPro" id="IPR011990">
    <property type="entry name" value="TPR-like_helical_dom_sf"/>
</dbReference>
<evidence type="ECO:0000313" key="8">
    <source>
        <dbReference type="Proteomes" id="UP000473574"/>
    </source>
</evidence>
<dbReference type="Proteomes" id="UP000473574">
    <property type="component" value="Unassembled WGS sequence"/>
</dbReference>
<dbReference type="RefSeq" id="WP_163664567.1">
    <property type="nucleotide sequence ID" value="NZ_QZCE01000002.1"/>
</dbReference>
<evidence type="ECO:0000256" key="6">
    <source>
        <dbReference type="PROSITE-ProRule" id="PRU00339"/>
    </source>
</evidence>
<dbReference type="SUPFAM" id="SSF52540">
    <property type="entry name" value="P-loop containing nucleoside triphosphate hydrolases"/>
    <property type="match status" value="1"/>
</dbReference>
<evidence type="ECO:0000256" key="2">
    <source>
        <dbReference type="ARBA" id="ARBA00022490"/>
    </source>
</evidence>
<dbReference type="AlphaFoldDB" id="A0A6M0S7J9"/>
<dbReference type="InterPro" id="IPR051476">
    <property type="entry name" value="Bac_ResReg_Asp_Phosphatase"/>
</dbReference>
<dbReference type="Gene3D" id="3.40.50.300">
    <property type="entry name" value="P-loop containing nucleotide triphosphate hydrolases"/>
    <property type="match status" value="1"/>
</dbReference>
<comment type="similarity">
    <text evidence="5">Belongs to the Rap family.</text>
</comment>
<accession>A0A6M0S7J9</accession>
<gene>
    <name evidence="7" type="ORF">D0962_16420</name>
</gene>
<dbReference type="InterPro" id="IPR019734">
    <property type="entry name" value="TPR_rpt"/>
</dbReference>
<reference evidence="7 8" key="1">
    <citation type="journal article" date="2020" name="Microb. Ecol.">
        <title>Ecogenomics of the Marine Benthic Filamentous Cyanobacterium Adonisia.</title>
        <authorList>
            <person name="Walter J.M."/>
            <person name="Coutinho F.H."/>
            <person name="Leomil L."/>
            <person name="Hargreaves P.I."/>
            <person name="Campeao M.E."/>
            <person name="Vieira V.V."/>
            <person name="Silva B.S."/>
            <person name="Fistarol G.O."/>
            <person name="Salomon P.S."/>
            <person name="Sawabe T."/>
            <person name="Mino S."/>
            <person name="Hosokawa M."/>
            <person name="Miyashita H."/>
            <person name="Maruyama F."/>
            <person name="van Verk M.C."/>
            <person name="Dutilh B.E."/>
            <person name="Thompson C.C."/>
            <person name="Thompson F.L."/>
        </authorList>
    </citation>
    <scope>NUCLEOTIDE SEQUENCE [LARGE SCALE GENOMIC DNA]</scope>
    <source>
        <strain evidence="7 8">CCMR0082</strain>
    </source>
</reference>
<sequence>MAAKRKRARVLKLEGLQKLQAQIRQQELADNDGNRYSREKLGELTGLDPKTVTKVLEQSGSDRSVLKRCFESFGLVLEANDYYSASDTQQRSTDQRIDSSFVGRAEALADLNALVNRGAKIIVIQARGGIGKTTLARRYLQQEFNIVLEFPIARETKDIASIESLVEEKLRQLGEDPGREFLISLDRLKRKLQLENIGVLIDNLEPALNSKGKFVASHRRYVELLRVLSDPVVKSTTLITTRERLRESSLTVHNYLLKGLNIEAWNYFFQTRLLSLETNALASLHKAYGGNAKAMEIVSSVITEDFSGKTEIYWKENRDDLLIERDLEDLVREQFERLQKLDSNAFKLLCRMGCYRYQDVSTITLAGLFALLWDIPKNQHKRLIKSLKDRSLIENRETLYWLHPVIRAEAISYLREGIDFQVTNQKIAEFWTESIQSIENIGEALIALESFYHYFEVQSYDKASNVILLKRPNKWDREEDLTRSLHRLGLLRQANYALDKIVNHVDLHQRIHLLNALGDTFWRLGKIRKAIDFHETSKQIADNLNEIYAYVRSILQIGICKTDLLELEDARDCFQQSLKLADIAKFPRAKLISFYYLAFIDAYDLSEDTKSKTLKLLSEAEETYNLFSAENNMTAQQRGYGLIFIGMAYKSFKCLERSLSFLQKAIQFSQESQSTQIEAKAKYSLAEVYRIQGELDKSLEMALESIELLEKLEADCDLAEAYYQAGLTYKEKGDYTCAETSFRKAIELFHAVEAPRQIEKVKRFITGEYEIS</sequence>
<evidence type="ECO:0000256" key="4">
    <source>
        <dbReference type="ARBA" id="ARBA00022803"/>
    </source>
</evidence>
<dbReference type="PANTHER" id="PTHR46630">
    <property type="entry name" value="TETRATRICOPEPTIDE REPEAT PROTEIN 29"/>
    <property type="match status" value="1"/>
</dbReference>
<dbReference type="SUPFAM" id="SSF48452">
    <property type="entry name" value="TPR-like"/>
    <property type="match status" value="2"/>
</dbReference>
<feature type="repeat" description="TPR" evidence="6">
    <location>
        <begin position="719"/>
        <end position="752"/>
    </location>
</feature>
<dbReference type="Gene3D" id="1.25.40.10">
    <property type="entry name" value="Tetratricopeptide repeat domain"/>
    <property type="match status" value="2"/>
</dbReference>
<dbReference type="PANTHER" id="PTHR46630:SF1">
    <property type="entry name" value="TETRATRICOPEPTIDE REPEAT PROTEIN 29"/>
    <property type="match status" value="1"/>
</dbReference>
<comment type="caution">
    <text evidence="7">The sequence shown here is derived from an EMBL/GenBank/DDBJ whole genome shotgun (WGS) entry which is preliminary data.</text>
</comment>
<evidence type="ECO:0000256" key="5">
    <source>
        <dbReference type="ARBA" id="ARBA00038253"/>
    </source>
</evidence>